<proteinExistence type="predicted"/>
<evidence type="ECO:0000259" key="1">
    <source>
        <dbReference type="Pfam" id="PF11160"/>
    </source>
</evidence>
<dbReference type="RefSeq" id="WP_108642176.1">
    <property type="nucleotide sequence ID" value="NZ_QCYG01000012.1"/>
</dbReference>
<dbReference type="Pfam" id="PF11160">
    <property type="entry name" value="Hva1_TUDOR"/>
    <property type="match status" value="1"/>
</dbReference>
<dbReference type="AlphaFoldDB" id="A0A2T7FT23"/>
<sequence>MIREGTRVKWDWGKGTATGKVAETHARKITRTINGCEITRNGSDDDPALVIKQDDGQTVLKLKSEVERAD</sequence>
<protein>
    <submittedName>
        <fullName evidence="2">DUF2945 domain-containing protein</fullName>
    </submittedName>
</protein>
<dbReference type="InterPro" id="IPR021331">
    <property type="entry name" value="Hva1_TUDOR"/>
</dbReference>
<evidence type="ECO:0000313" key="3">
    <source>
        <dbReference type="Proteomes" id="UP000244817"/>
    </source>
</evidence>
<reference evidence="2 3" key="1">
    <citation type="submission" date="2018-04" db="EMBL/GenBank/DDBJ databases">
        <title>Pelagivirga bohaiensis gen. nov., sp. nov., a bacterium isolated from the Bohai Sea.</title>
        <authorList>
            <person name="Ji X."/>
        </authorList>
    </citation>
    <scope>NUCLEOTIDE SEQUENCE [LARGE SCALE GENOMIC DNA]</scope>
    <source>
        <strain evidence="2 3">BH-SD16</strain>
    </source>
</reference>
<organism evidence="2 3">
    <name type="scientific">Thalassorhabdomicrobium marinisediminis</name>
    <dbReference type="NCBI Taxonomy" id="2170577"/>
    <lineage>
        <taxon>Bacteria</taxon>
        <taxon>Pseudomonadati</taxon>
        <taxon>Pseudomonadota</taxon>
        <taxon>Alphaproteobacteria</taxon>
        <taxon>Rhodobacterales</taxon>
        <taxon>Paracoccaceae</taxon>
        <taxon>Thalassorhabdomicrobium</taxon>
    </lineage>
</organism>
<comment type="caution">
    <text evidence="2">The sequence shown here is derived from an EMBL/GenBank/DDBJ whole genome shotgun (WGS) entry which is preliminary data.</text>
</comment>
<keyword evidence="3" id="KW-1185">Reference proteome</keyword>
<name>A0A2T7FT23_9RHOB</name>
<accession>A0A2T7FT23</accession>
<evidence type="ECO:0000313" key="2">
    <source>
        <dbReference type="EMBL" id="PVA05327.1"/>
    </source>
</evidence>
<dbReference type="Proteomes" id="UP000244817">
    <property type="component" value="Unassembled WGS sequence"/>
</dbReference>
<feature type="domain" description="Hypervirulence associated protein TUDOR" evidence="1">
    <location>
        <begin position="5"/>
        <end position="66"/>
    </location>
</feature>
<dbReference type="EMBL" id="QCYG01000012">
    <property type="protein sequence ID" value="PVA05327.1"/>
    <property type="molecule type" value="Genomic_DNA"/>
</dbReference>
<dbReference type="OrthoDB" id="283968at2"/>
<gene>
    <name evidence="2" type="ORF">DC363_16055</name>
</gene>